<keyword evidence="3 6" id="KW-0597">Phosphoprotein</keyword>
<dbReference type="InterPro" id="IPR003661">
    <property type="entry name" value="HisK_dim/P_dom"/>
</dbReference>
<feature type="non-terminal residue" evidence="12">
    <location>
        <position position="1022"/>
    </location>
</feature>
<dbReference type="InterPro" id="IPR005467">
    <property type="entry name" value="His_kinase_dom"/>
</dbReference>
<dbReference type="PANTHER" id="PTHR43047">
    <property type="entry name" value="TWO-COMPONENT HISTIDINE PROTEIN KINASE"/>
    <property type="match status" value="1"/>
</dbReference>
<dbReference type="SUPFAM" id="SSF55874">
    <property type="entry name" value="ATPase domain of HSP90 chaperone/DNA topoisomerase II/histidine kinase"/>
    <property type="match status" value="1"/>
</dbReference>
<dbReference type="SMART" id="SM00388">
    <property type="entry name" value="HisKA"/>
    <property type="match status" value="1"/>
</dbReference>
<feature type="domain" description="PAS" evidence="10">
    <location>
        <begin position="414"/>
        <end position="485"/>
    </location>
</feature>
<dbReference type="PROSITE" id="PS50109">
    <property type="entry name" value="HIS_KIN"/>
    <property type="match status" value="1"/>
</dbReference>
<feature type="domain" description="Response regulatory" evidence="9">
    <location>
        <begin position="882"/>
        <end position="1015"/>
    </location>
</feature>
<dbReference type="Gene3D" id="1.10.287.130">
    <property type="match status" value="1"/>
</dbReference>
<dbReference type="InterPro" id="IPR036890">
    <property type="entry name" value="HATPase_C_sf"/>
</dbReference>
<keyword evidence="4" id="KW-0808">Transferase</keyword>
<feature type="domain" description="PAC" evidence="11">
    <location>
        <begin position="350"/>
        <end position="403"/>
    </location>
</feature>
<dbReference type="SMART" id="SM00448">
    <property type="entry name" value="REC"/>
    <property type="match status" value="1"/>
</dbReference>
<dbReference type="InterPro" id="IPR000700">
    <property type="entry name" value="PAS-assoc_C"/>
</dbReference>
<dbReference type="SMART" id="SM00091">
    <property type="entry name" value="PAS"/>
    <property type="match status" value="2"/>
</dbReference>
<dbReference type="InterPro" id="IPR035965">
    <property type="entry name" value="PAS-like_dom_sf"/>
</dbReference>
<evidence type="ECO:0000256" key="7">
    <source>
        <dbReference type="SAM" id="Coils"/>
    </source>
</evidence>
<dbReference type="PRINTS" id="PR00344">
    <property type="entry name" value="BCTRLSENSOR"/>
</dbReference>
<dbReference type="Proteomes" id="UP000767238">
    <property type="component" value="Unassembled WGS sequence"/>
</dbReference>
<dbReference type="Pfam" id="PF08447">
    <property type="entry name" value="PAS_3"/>
    <property type="match status" value="1"/>
</dbReference>
<dbReference type="InterPro" id="IPR004358">
    <property type="entry name" value="Sig_transdc_His_kin-like_C"/>
</dbReference>
<comment type="catalytic activity">
    <reaction evidence="1">
        <text>ATP + protein L-histidine = ADP + protein N-phospho-L-histidine.</text>
        <dbReference type="EC" id="2.7.13.3"/>
    </reaction>
</comment>
<feature type="coiled-coil region" evidence="7">
    <location>
        <begin position="268"/>
        <end position="295"/>
    </location>
</feature>
<dbReference type="CDD" id="cd00130">
    <property type="entry name" value="PAS"/>
    <property type="match status" value="2"/>
</dbReference>
<dbReference type="SUPFAM" id="SSF55785">
    <property type="entry name" value="PYP-like sensor domain (PAS domain)"/>
    <property type="match status" value="2"/>
</dbReference>
<feature type="domain" description="Histidine kinase" evidence="8">
    <location>
        <begin position="564"/>
        <end position="850"/>
    </location>
</feature>
<dbReference type="InterPro" id="IPR013655">
    <property type="entry name" value="PAS_fold_3"/>
</dbReference>
<dbReference type="InterPro" id="IPR003594">
    <property type="entry name" value="HATPase_dom"/>
</dbReference>
<dbReference type="CDD" id="cd16922">
    <property type="entry name" value="HATPase_EvgS-ArcB-TorS-like"/>
    <property type="match status" value="1"/>
</dbReference>
<dbReference type="SUPFAM" id="SSF47384">
    <property type="entry name" value="Homodimeric domain of signal transducing histidine kinase"/>
    <property type="match status" value="1"/>
</dbReference>
<dbReference type="PROSITE" id="PS50110">
    <property type="entry name" value="RESPONSE_REGULATORY"/>
    <property type="match status" value="1"/>
</dbReference>
<keyword evidence="7" id="KW-0175">Coiled coil</keyword>
<dbReference type="GO" id="GO:0000155">
    <property type="term" value="F:phosphorelay sensor kinase activity"/>
    <property type="evidence" value="ECO:0007669"/>
    <property type="project" value="InterPro"/>
</dbReference>
<sequence>MRAVLARLRGPDIDDHLRLFEATDWSATSLGPLDSWPQELATQVFLTMLLPDPQSLVLGEESVVIYNQAYGRLIRDHHPAYFGRPVATWTEWLPYFEQMGAIYAQAEKTGRAWVNPTFPMVMNSGGFKENVDFSCTVICLPPPLKGFLGSFKETTATVAAEKRNLILENLVSLWKTSSSLKALWANVLNSVSQRPELFPFCSLYSATLAIQNDPRVQAFLVFGLSTRDAYNESYQEWVLRLQRELSDIVASILSTQEAARKKREIARRQRLESELVIKELALQRKEAELAALRVEGITKIVGLANVAIFEHDLNGRLVFANDALYNIVSAHEDQNDRISFLPTEHWDALLQGESRTFELRCRNGTWRLCSALPTRNHSGQIDAVIGVITDIESQKRAEQEACAKLDALGKARIAEKRYYRFLEIIRSGIAVIDPAGQITYATDAWFEMTGHRRCGFGEIRWQDVIHEEDLEYVERCFDKLSLESQPLEFQFRIRSPWINPAGEKCGSSWMLCNALPELTKDGTVEQVVSAITDISHLKWAETVNVNRVEEANESKKHALAFIDMTSHEIRNPLGAVIHCADSVSECLTELKILLSDQENRSLEANTGPVKGYQHLNQLIDTGIESVNTILSCSEHMTNIVTDTLTLSKLDANLLRISPSAVRSVCILQDIQKMFEVETKRLSVNLSTIVDSSLAAQNAEWMAIDTGRVMQILINLVSNAIKFTRTRKEGPKNVTVRVGASKTRPLDLPVDFTIARALQDSIYDTAEEFAENTCYLWFTVEDTGIGMNSEEQNRIFSRFAQGSIRTHKTYGGSGLGLFISRTLSELQGGEIGVSSEPDKGSTFAFFVKAHTTSPPQLQENSNGLSRLASPATHDLKPGKIPVSVLIVEDNAVNQRVLQRSLKVKGYLTHVANHGQEALDFLRTTKLWKGNESSPTAPEIDVVLMDVEMPIMDGLECARNIRDYQRTGEMRSNLPIIAASANARAEQVQMALEAGMDDSITKPFRIPELMPKIDSFAAWARAQG</sequence>
<evidence type="ECO:0000313" key="13">
    <source>
        <dbReference type="Proteomes" id="UP000767238"/>
    </source>
</evidence>
<dbReference type="EC" id="2.7.13.3" evidence="2"/>
<dbReference type="Gene3D" id="3.30.450.20">
    <property type="entry name" value="PAS domain"/>
    <property type="match status" value="2"/>
</dbReference>
<reference evidence="12" key="1">
    <citation type="journal article" date="2021" name="J Fungi (Basel)">
        <title>Virulence traits and population genomics of the black yeast Aureobasidium melanogenum.</title>
        <authorList>
            <person name="Cernosa A."/>
            <person name="Sun X."/>
            <person name="Gostincar C."/>
            <person name="Fang C."/>
            <person name="Gunde-Cimerman N."/>
            <person name="Song Z."/>
        </authorList>
    </citation>
    <scope>NUCLEOTIDE SEQUENCE</scope>
    <source>
        <strain evidence="12">EXF-8016</strain>
    </source>
</reference>
<comment type="caution">
    <text evidence="12">The sequence shown here is derived from an EMBL/GenBank/DDBJ whole genome shotgun (WGS) entry which is preliminary data.</text>
</comment>
<organism evidence="12 13">
    <name type="scientific">Aureobasidium melanogenum</name>
    <name type="common">Aureobasidium pullulans var. melanogenum</name>
    <dbReference type="NCBI Taxonomy" id="46634"/>
    <lineage>
        <taxon>Eukaryota</taxon>
        <taxon>Fungi</taxon>
        <taxon>Dikarya</taxon>
        <taxon>Ascomycota</taxon>
        <taxon>Pezizomycotina</taxon>
        <taxon>Dothideomycetes</taxon>
        <taxon>Dothideomycetidae</taxon>
        <taxon>Dothideales</taxon>
        <taxon>Saccotheciaceae</taxon>
        <taxon>Aureobasidium</taxon>
    </lineage>
</organism>
<dbReference type="AlphaFoldDB" id="A0A9P8G888"/>
<dbReference type="SUPFAM" id="SSF52172">
    <property type="entry name" value="CheY-like"/>
    <property type="match status" value="1"/>
</dbReference>
<evidence type="ECO:0000256" key="1">
    <source>
        <dbReference type="ARBA" id="ARBA00000085"/>
    </source>
</evidence>
<evidence type="ECO:0000256" key="2">
    <source>
        <dbReference type="ARBA" id="ARBA00012438"/>
    </source>
</evidence>
<evidence type="ECO:0000259" key="9">
    <source>
        <dbReference type="PROSITE" id="PS50110"/>
    </source>
</evidence>
<evidence type="ECO:0000313" key="12">
    <source>
        <dbReference type="EMBL" id="KAH0212669.1"/>
    </source>
</evidence>
<evidence type="ECO:0000259" key="11">
    <source>
        <dbReference type="PROSITE" id="PS50113"/>
    </source>
</evidence>
<dbReference type="Gene3D" id="3.40.50.2300">
    <property type="match status" value="1"/>
</dbReference>
<evidence type="ECO:0000256" key="5">
    <source>
        <dbReference type="ARBA" id="ARBA00022777"/>
    </source>
</evidence>
<evidence type="ECO:0000256" key="4">
    <source>
        <dbReference type="ARBA" id="ARBA00022679"/>
    </source>
</evidence>
<dbReference type="CDD" id="cd00082">
    <property type="entry name" value="HisKA"/>
    <property type="match status" value="1"/>
</dbReference>
<dbReference type="InterPro" id="IPR001789">
    <property type="entry name" value="Sig_transdc_resp-reg_receiver"/>
</dbReference>
<dbReference type="InterPro" id="IPR011006">
    <property type="entry name" value="CheY-like_superfamily"/>
</dbReference>
<dbReference type="InterPro" id="IPR036097">
    <property type="entry name" value="HisK_dim/P_sf"/>
</dbReference>
<dbReference type="SMART" id="SM00387">
    <property type="entry name" value="HATPase_c"/>
    <property type="match status" value="1"/>
</dbReference>
<name>A0A9P8G888_AURME</name>
<dbReference type="EMBL" id="JAHFYH010000111">
    <property type="protein sequence ID" value="KAH0212669.1"/>
    <property type="molecule type" value="Genomic_DNA"/>
</dbReference>
<dbReference type="InterPro" id="IPR000014">
    <property type="entry name" value="PAS"/>
</dbReference>
<accession>A0A9P8G888</accession>
<reference evidence="12" key="2">
    <citation type="submission" date="2021-08" db="EMBL/GenBank/DDBJ databases">
        <authorList>
            <person name="Gostincar C."/>
            <person name="Sun X."/>
            <person name="Song Z."/>
            <person name="Gunde-Cimerman N."/>
        </authorList>
    </citation>
    <scope>NUCLEOTIDE SEQUENCE</scope>
    <source>
        <strain evidence="12">EXF-8016</strain>
    </source>
</reference>
<evidence type="ECO:0000259" key="8">
    <source>
        <dbReference type="PROSITE" id="PS50109"/>
    </source>
</evidence>
<proteinExistence type="predicted"/>
<protein>
    <recommendedName>
        <fullName evidence="2">histidine kinase</fullName>
        <ecNumber evidence="2">2.7.13.3</ecNumber>
    </recommendedName>
</protein>
<dbReference type="Pfam" id="PF00072">
    <property type="entry name" value="Response_reg"/>
    <property type="match status" value="1"/>
</dbReference>
<evidence type="ECO:0000256" key="3">
    <source>
        <dbReference type="ARBA" id="ARBA00022553"/>
    </source>
</evidence>
<dbReference type="Gene3D" id="3.30.565.10">
    <property type="entry name" value="Histidine kinase-like ATPase, C-terminal domain"/>
    <property type="match status" value="1"/>
</dbReference>
<dbReference type="PROSITE" id="PS50112">
    <property type="entry name" value="PAS"/>
    <property type="match status" value="1"/>
</dbReference>
<dbReference type="PROSITE" id="PS50113">
    <property type="entry name" value="PAC"/>
    <property type="match status" value="1"/>
</dbReference>
<feature type="modified residue" description="4-aspartylphosphate" evidence="6">
    <location>
        <position position="944"/>
    </location>
</feature>
<dbReference type="NCBIfam" id="TIGR00229">
    <property type="entry name" value="sensory_box"/>
    <property type="match status" value="1"/>
</dbReference>
<dbReference type="Pfam" id="PF02518">
    <property type="entry name" value="HATPase_c"/>
    <property type="match status" value="1"/>
</dbReference>
<keyword evidence="5 12" id="KW-0418">Kinase</keyword>
<evidence type="ECO:0000259" key="10">
    <source>
        <dbReference type="PROSITE" id="PS50112"/>
    </source>
</evidence>
<gene>
    <name evidence="12" type="ORF">KCV03_g9250</name>
</gene>
<evidence type="ECO:0000256" key="6">
    <source>
        <dbReference type="PROSITE-ProRule" id="PRU00169"/>
    </source>
</evidence>
<dbReference type="CDD" id="cd17546">
    <property type="entry name" value="REC_hyHK_CKI1_RcsC-like"/>
    <property type="match status" value="1"/>
</dbReference>